<organism evidence="2 3">
    <name type="scientific">Pseudomonas veronii 1YdBTEX2</name>
    <dbReference type="NCBI Taxonomy" id="1295141"/>
    <lineage>
        <taxon>Bacteria</taxon>
        <taxon>Pseudomonadati</taxon>
        <taxon>Pseudomonadota</taxon>
        <taxon>Gammaproteobacteria</taxon>
        <taxon>Pseudomonadales</taxon>
        <taxon>Pseudomonadaceae</taxon>
        <taxon>Pseudomonas</taxon>
    </lineage>
</organism>
<gene>
    <name evidence="2" type="ORF">PVE_R1G5536</name>
</gene>
<feature type="chain" id="PRO_5008916457" description="Secreted protein" evidence="1">
    <location>
        <begin position="22"/>
        <end position="158"/>
    </location>
</feature>
<protein>
    <recommendedName>
        <fullName evidence="4">Secreted protein</fullName>
    </recommendedName>
</protein>
<name>A0A1D3K4Y6_PSEVE</name>
<keyword evidence="1" id="KW-0732">Signal</keyword>
<reference evidence="3" key="1">
    <citation type="submission" date="2016-07" db="EMBL/GenBank/DDBJ databases">
        <authorList>
            <person name="Florea S."/>
            <person name="Webb J.S."/>
            <person name="Jaromczyk J."/>
            <person name="Schardl C.L."/>
        </authorList>
    </citation>
    <scope>NUCLEOTIDE SEQUENCE [LARGE SCALE GENOMIC DNA]</scope>
    <source>
        <strain evidence="3">1YdBTEX2</strain>
    </source>
</reference>
<dbReference type="RefSeq" id="WP_017847869.1">
    <property type="nucleotide sequence ID" value="NZ_AOUH01000024.1"/>
</dbReference>
<evidence type="ECO:0000313" key="3">
    <source>
        <dbReference type="Proteomes" id="UP000245431"/>
    </source>
</evidence>
<evidence type="ECO:0000313" key="2">
    <source>
        <dbReference type="EMBL" id="SBW83416.1"/>
    </source>
</evidence>
<feature type="signal peptide" evidence="1">
    <location>
        <begin position="1"/>
        <end position="21"/>
    </location>
</feature>
<dbReference type="Proteomes" id="UP000245431">
    <property type="component" value="Chromosome PVE_r1"/>
</dbReference>
<dbReference type="AlphaFoldDB" id="A0A1D3K4Y6"/>
<dbReference type="EMBL" id="LT599583">
    <property type="protein sequence ID" value="SBW83416.1"/>
    <property type="molecule type" value="Genomic_DNA"/>
</dbReference>
<dbReference type="GeneID" id="47559204"/>
<proteinExistence type="predicted"/>
<evidence type="ECO:0000256" key="1">
    <source>
        <dbReference type="SAM" id="SignalP"/>
    </source>
</evidence>
<accession>A0A1D3K4Y6</accession>
<evidence type="ECO:0008006" key="4">
    <source>
        <dbReference type="Google" id="ProtNLM"/>
    </source>
</evidence>
<sequence>MTIKVLFAGIALLTAANIAHAEMATCPAVSSIKATPYTDPDLPPDFNQGFKYEAPGPGGQMWEGQSTATSETYLEPKYNLMLVSAEMIHGKILCSYGGTTQRENAEPVNNVSKPYVQLGLPFNNPKAATGTAWKGTSCGNQGGAVSIDASQCTFEYQP</sequence>